<evidence type="ECO:0000313" key="10">
    <source>
        <dbReference type="EMBL" id="KAL0490087.1"/>
    </source>
</evidence>
<comment type="subcellular location">
    <subcellularLocation>
        <location evidence="1">Mitochondrion inner membrane</location>
        <topology evidence="1">Peripheral membrane protein</topology>
        <orientation evidence="1">Matrix side</orientation>
    </subcellularLocation>
</comment>
<keyword evidence="7" id="KW-0496">Mitochondrion</keyword>
<organism evidence="10 11">
    <name type="scientific">Acrasis kona</name>
    <dbReference type="NCBI Taxonomy" id="1008807"/>
    <lineage>
        <taxon>Eukaryota</taxon>
        <taxon>Discoba</taxon>
        <taxon>Heterolobosea</taxon>
        <taxon>Tetramitia</taxon>
        <taxon>Eutetramitia</taxon>
        <taxon>Acrasidae</taxon>
        <taxon>Acrasis</taxon>
    </lineage>
</organism>
<dbReference type="PANTHER" id="PTHR12653:SF0">
    <property type="entry name" value="NADH DEHYDROGENASE [UBIQUINONE] 1 ALPHA SUBCOMPLEX SUBUNIT 5"/>
    <property type="match status" value="1"/>
</dbReference>
<evidence type="ECO:0000256" key="8">
    <source>
        <dbReference type="ARBA" id="ARBA00023136"/>
    </source>
</evidence>
<comment type="similarity">
    <text evidence="2">Belongs to the complex I NDUFA5 subunit family.</text>
</comment>
<gene>
    <name evidence="10" type="ORF">AKO1_009412</name>
</gene>
<evidence type="ECO:0000256" key="3">
    <source>
        <dbReference type="ARBA" id="ARBA00022448"/>
    </source>
</evidence>
<keyword evidence="6" id="KW-0249">Electron transport</keyword>
<evidence type="ECO:0000256" key="9">
    <source>
        <dbReference type="SAM" id="MobiDB-lite"/>
    </source>
</evidence>
<evidence type="ECO:0000256" key="6">
    <source>
        <dbReference type="ARBA" id="ARBA00022982"/>
    </source>
</evidence>
<protein>
    <submittedName>
        <fullName evidence="10">NADH dehydrogenase [ubiquinone] 1 alpha subcomplex subunit 5, mitochondrial</fullName>
    </submittedName>
</protein>
<accession>A0AAW2ZN42</accession>
<feature type="compositionally biased region" description="Basic and acidic residues" evidence="9">
    <location>
        <begin position="193"/>
        <end position="223"/>
    </location>
</feature>
<dbReference type="AlphaFoldDB" id="A0AAW2ZN42"/>
<keyword evidence="8" id="KW-0472">Membrane</keyword>
<keyword evidence="11" id="KW-1185">Reference proteome</keyword>
<proteinExistence type="inferred from homology"/>
<sequence length="223" mass="26491">MLSRVTRSRPFVSRAIYAQPLVATFSKTTPSFQKQYELRSEEYNGPLSKIKLTTTIVGVPVQERWRPMLLKLGDDVLKALEQIPKGTYYRTVTENNFRFFQKVISENDDYEVVEHLINRGQVEQLILMYEDELELIPKMAEWKPWEVSEQDVILDKDDIQHNEDYSFAPDYIAPKLKYHTWDGSYQVELSQEDLDKKEEQRKKEEAEAEAEEKRKQEEFMKKK</sequence>
<dbReference type="GO" id="GO:0022904">
    <property type="term" value="P:respiratory electron transport chain"/>
    <property type="evidence" value="ECO:0007669"/>
    <property type="project" value="InterPro"/>
</dbReference>
<name>A0AAW2ZN42_9EUKA</name>
<feature type="region of interest" description="Disordered" evidence="9">
    <location>
        <begin position="192"/>
        <end position="223"/>
    </location>
</feature>
<keyword evidence="5" id="KW-0999">Mitochondrion inner membrane</keyword>
<dbReference type="Pfam" id="PF04716">
    <property type="entry name" value="ETC_C1_NDUFA5"/>
    <property type="match status" value="1"/>
</dbReference>
<evidence type="ECO:0000256" key="5">
    <source>
        <dbReference type="ARBA" id="ARBA00022792"/>
    </source>
</evidence>
<evidence type="ECO:0000313" key="11">
    <source>
        <dbReference type="Proteomes" id="UP001431209"/>
    </source>
</evidence>
<dbReference type="PANTHER" id="PTHR12653">
    <property type="entry name" value="NADH-UBIQUINONE OXIDOREDUCTASE 13 KD-B SUBUNIT"/>
    <property type="match status" value="1"/>
</dbReference>
<evidence type="ECO:0000256" key="2">
    <source>
        <dbReference type="ARBA" id="ARBA00010261"/>
    </source>
</evidence>
<evidence type="ECO:0000256" key="7">
    <source>
        <dbReference type="ARBA" id="ARBA00023128"/>
    </source>
</evidence>
<keyword evidence="3" id="KW-0813">Transport</keyword>
<keyword evidence="4" id="KW-0679">Respiratory chain</keyword>
<dbReference type="GO" id="GO:0005743">
    <property type="term" value="C:mitochondrial inner membrane"/>
    <property type="evidence" value="ECO:0007669"/>
    <property type="project" value="UniProtKB-SubCell"/>
</dbReference>
<evidence type="ECO:0000256" key="4">
    <source>
        <dbReference type="ARBA" id="ARBA00022660"/>
    </source>
</evidence>
<evidence type="ECO:0000256" key="1">
    <source>
        <dbReference type="ARBA" id="ARBA00004443"/>
    </source>
</evidence>
<dbReference type="EMBL" id="JAOPGA020001632">
    <property type="protein sequence ID" value="KAL0490087.1"/>
    <property type="molecule type" value="Genomic_DNA"/>
</dbReference>
<dbReference type="InterPro" id="IPR006806">
    <property type="entry name" value="NDUFA5"/>
</dbReference>
<comment type="caution">
    <text evidence="10">The sequence shown here is derived from an EMBL/GenBank/DDBJ whole genome shotgun (WGS) entry which is preliminary data.</text>
</comment>
<dbReference type="Proteomes" id="UP001431209">
    <property type="component" value="Unassembled WGS sequence"/>
</dbReference>
<reference evidence="10 11" key="1">
    <citation type="submission" date="2024-03" db="EMBL/GenBank/DDBJ databases">
        <title>The Acrasis kona genome and developmental transcriptomes reveal deep origins of eukaryotic multicellular pathways.</title>
        <authorList>
            <person name="Sheikh S."/>
            <person name="Fu C.-J."/>
            <person name="Brown M.W."/>
            <person name="Baldauf S.L."/>
        </authorList>
    </citation>
    <scope>NUCLEOTIDE SEQUENCE [LARGE SCALE GENOMIC DNA]</scope>
    <source>
        <strain evidence="10 11">ATCC MYA-3509</strain>
    </source>
</reference>